<evidence type="ECO:0000313" key="2">
    <source>
        <dbReference type="EMBL" id="OBT92341.1"/>
    </source>
</evidence>
<feature type="region of interest" description="Disordered" evidence="1">
    <location>
        <begin position="45"/>
        <end position="120"/>
    </location>
</feature>
<dbReference type="AlphaFoldDB" id="A0A1B8G963"/>
<evidence type="ECO:0000313" key="3">
    <source>
        <dbReference type="Proteomes" id="UP000091956"/>
    </source>
</evidence>
<reference evidence="3" key="2">
    <citation type="journal article" date="2018" name="Nat. Commun.">
        <title>Extreme sensitivity to ultraviolet light in the fungal pathogen causing white-nose syndrome of bats.</title>
        <authorList>
            <person name="Palmer J.M."/>
            <person name="Drees K.P."/>
            <person name="Foster J.T."/>
            <person name="Lindner D.L."/>
        </authorList>
    </citation>
    <scope>NUCLEOTIDE SEQUENCE [LARGE SCALE GENOMIC DNA]</scope>
    <source>
        <strain evidence="3">UAMH 10579</strain>
    </source>
</reference>
<dbReference type="Proteomes" id="UP000091956">
    <property type="component" value="Unassembled WGS sequence"/>
</dbReference>
<dbReference type="GeneID" id="28842755"/>
<name>A0A1B8G963_9PEZI</name>
<gene>
    <name evidence="2" type="ORF">VE01_09369</name>
</gene>
<feature type="compositionally biased region" description="Acidic residues" evidence="1">
    <location>
        <begin position="111"/>
        <end position="120"/>
    </location>
</feature>
<dbReference type="EMBL" id="KV460269">
    <property type="protein sequence ID" value="OBT92341.1"/>
    <property type="molecule type" value="Genomic_DNA"/>
</dbReference>
<feature type="compositionally biased region" description="Acidic residues" evidence="1">
    <location>
        <begin position="71"/>
        <end position="84"/>
    </location>
</feature>
<keyword evidence="3" id="KW-1185">Reference proteome</keyword>
<accession>A0A1B8G963</accession>
<proteinExistence type="predicted"/>
<sequence length="138" mass="15527">MADPPTDLVPVYVSRCMDRSHHTVPPPHLHRERISAKTMTLTMSDLPSLHNETLEDDLNGESEGDRASVSADEEMSDLNEELEGDMASVAADEEMLDLDEESERDWASVSADEELSLSEPGLDFDDYESDWFILRTKL</sequence>
<dbReference type="RefSeq" id="XP_018126074.1">
    <property type="nucleotide sequence ID" value="XM_018278783.1"/>
</dbReference>
<feature type="compositionally biased region" description="Acidic residues" evidence="1">
    <location>
        <begin position="91"/>
        <end position="103"/>
    </location>
</feature>
<dbReference type="OrthoDB" id="3594500at2759"/>
<evidence type="ECO:0000256" key="1">
    <source>
        <dbReference type="SAM" id="MobiDB-lite"/>
    </source>
</evidence>
<organism evidence="2 3">
    <name type="scientific">Pseudogymnoascus verrucosus</name>
    <dbReference type="NCBI Taxonomy" id="342668"/>
    <lineage>
        <taxon>Eukaryota</taxon>
        <taxon>Fungi</taxon>
        <taxon>Dikarya</taxon>
        <taxon>Ascomycota</taxon>
        <taxon>Pezizomycotina</taxon>
        <taxon>Leotiomycetes</taxon>
        <taxon>Thelebolales</taxon>
        <taxon>Thelebolaceae</taxon>
        <taxon>Pseudogymnoascus</taxon>
    </lineage>
</organism>
<protein>
    <submittedName>
        <fullName evidence="2">Uncharacterized protein</fullName>
    </submittedName>
</protein>
<reference evidence="2 3" key="1">
    <citation type="submission" date="2016-03" db="EMBL/GenBank/DDBJ databases">
        <title>Comparative genomics of Pseudogymnoascus destructans, the fungus causing white-nose syndrome of bats.</title>
        <authorList>
            <person name="Palmer J.M."/>
            <person name="Drees K.P."/>
            <person name="Foster J.T."/>
            <person name="Lindner D.L."/>
        </authorList>
    </citation>
    <scope>NUCLEOTIDE SEQUENCE [LARGE SCALE GENOMIC DNA]</scope>
    <source>
        <strain evidence="2 3">UAMH 10579</strain>
    </source>
</reference>